<evidence type="ECO:0000313" key="2">
    <source>
        <dbReference type="Proteomes" id="UP000243975"/>
    </source>
</evidence>
<accession>A0A118JVH7</accession>
<dbReference type="Gramene" id="KVH94059">
    <property type="protein sequence ID" value="KVH94059"/>
    <property type="gene ID" value="Ccrd_003886"/>
</dbReference>
<reference evidence="1 2" key="1">
    <citation type="journal article" date="2016" name="Sci. Rep.">
        <title>The genome sequence of the outbreeding globe artichoke constructed de novo incorporating a phase-aware low-pass sequencing strategy of F1 progeny.</title>
        <authorList>
            <person name="Scaglione D."/>
            <person name="Reyes-Chin-Wo S."/>
            <person name="Acquadro A."/>
            <person name="Froenicke L."/>
            <person name="Portis E."/>
            <person name="Beitel C."/>
            <person name="Tirone M."/>
            <person name="Mauro R."/>
            <person name="Lo Monaco A."/>
            <person name="Mauromicale G."/>
            <person name="Faccioli P."/>
            <person name="Cattivelli L."/>
            <person name="Rieseberg L."/>
            <person name="Michelmore R."/>
            <person name="Lanteri S."/>
        </authorList>
    </citation>
    <scope>NUCLEOTIDE SEQUENCE [LARGE SCALE GENOMIC DNA]</scope>
    <source>
        <strain evidence="1">2C</strain>
    </source>
</reference>
<dbReference type="Proteomes" id="UP000243975">
    <property type="component" value="Unassembled WGS sequence"/>
</dbReference>
<protein>
    <submittedName>
        <fullName evidence="1">Uncharacterized protein</fullName>
    </submittedName>
</protein>
<organism evidence="1 2">
    <name type="scientific">Cynara cardunculus var. scolymus</name>
    <name type="common">Globe artichoke</name>
    <name type="synonym">Cynara scolymus</name>
    <dbReference type="NCBI Taxonomy" id="59895"/>
    <lineage>
        <taxon>Eukaryota</taxon>
        <taxon>Viridiplantae</taxon>
        <taxon>Streptophyta</taxon>
        <taxon>Embryophyta</taxon>
        <taxon>Tracheophyta</taxon>
        <taxon>Spermatophyta</taxon>
        <taxon>Magnoliopsida</taxon>
        <taxon>eudicotyledons</taxon>
        <taxon>Gunneridae</taxon>
        <taxon>Pentapetalae</taxon>
        <taxon>asterids</taxon>
        <taxon>campanulids</taxon>
        <taxon>Asterales</taxon>
        <taxon>Asteraceae</taxon>
        <taxon>Carduoideae</taxon>
        <taxon>Cardueae</taxon>
        <taxon>Carduinae</taxon>
        <taxon>Cynara</taxon>
    </lineage>
</organism>
<name>A0A118JVH7_CYNCS</name>
<evidence type="ECO:0000313" key="1">
    <source>
        <dbReference type="EMBL" id="KVH94059.1"/>
    </source>
</evidence>
<dbReference type="AlphaFoldDB" id="A0A118JVH7"/>
<proteinExistence type="predicted"/>
<comment type="caution">
    <text evidence="1">The sequence shown here is derived from an EMBL/GenBank/DDBJ whole genome shotgun (WGS) entry which is preliminary data.</text>
</comment>
<keyword evidence="2" id="KW-1185">Reference proteome</keyword>
<sequence>MEQDQFCCKTLSEAEYEITKDALREGNFKAQRLEDTTTGVPDRLPLGCLVKLIFSFCYAWGSSVGSEFVVLYSPNELIVCPHQVLW</sequence>
<gene>
    <name evidence="1" type="ORF">Ccrd_003886</name>
</gene>
<dbReference type="EMBL" id="LEKV01004576">
    <property type="protein sequence ID" value="KVH94059.1"/>
    <property type="molecule type" value="Genomic_DNA"/>
</dbReference>